<comment type="caution">
    <text evidence="4">The sequence shown here is derived from an EMBL/GenBank/DDBJ whole genome shotgun (WGS) entry which is preliminary data.</text>
</comment>
<proteinExistence type="predicted"/>
<dbReference type="SUPFAM" id="SSF52518">
    <property type="entry name" value="Thiamin diphosphate-binding fold (THDP-binding)"/>
    <property type="match status" value="1"/>
</dbReference>
<evidence type="ECO:0000256" key="2">
    <source>
        <dbReference type="ARBA" id="ARBA00023239"/>
    </source>
</evidence>
<dbReference type="Gene3D" id="3.40.50.970">
    <property type="match status" value="1"/>
</dbReference>
<dbReference type="AlphaFoldDB" id="A0A365PC86"/>
<protein>
    <submittedName>
        <fullName evidence="4">Sulfopyruvate decarboxylase</fullName>
    </submittedName>
</protein>
<dbReference type="InterPro" id="IPR051818">
    <property type="entry name" value="TPP_dependent_decarboxylase"/>
</dbReference>
<reference evidence="4 5" key="1">
    <citation type="submission" date="2018-06" db="EMBL/GenBank/DDBJ databases">
        <title>Whole genome sequencing of four bacterial strains from South Shetland trench revealing bio-synthetic gene clusters.</title>
        <authorList>
            <person name="Abdel-Mageed W.M."/>
            <person name="Lehri B."/>
            <person name="Jarmusch S.A."/>
            <person name="Miranda K."/>
            <person name="Goodfellow M."/>
            <person name="Jaspars M."/>
            <person name="Karlyshev A.V."/>
        </authorList>
    </citation>
    <scope>NUCLEOTIDE SEQUENCE [LARGE SCALE GENOMIC DNA]</scope>
    <source>
        <strain evidence="4 5">SST1</strain>
    </source>
</reference>
<name>A0A365PC86_9ACTN</name>
<dbReference type="GO" id="GO:0000287">
    <property type="term" value="F:magnesium ion binding"/>
    <property type="evidence" value="ECO:0007669"/>
    <property type="project" value="UniProtKB-ARBA"/>
</dbReference>
<evidence type="ECO:0000313" key="4">
    <source>
        <dbReference type="EMBL" id="RBA37879.1"/>
    </source>
</evidence>
<dbReference type="Proteomes" id="UP000252187">
    <property type="component" value="Unassembled WGS sequence"/>
</dbReference>
<keyword evidence="1" id="KW-0210">Decarboxylase</keyword>
<evidence type="ECO:0000313" key="5">
    <source>
        <dbReference type="Proteomes" id="UP000252187"/>
    </source>
</evidence>
<evidence type="ECO:0000256" key="1">
    <source>
        <dbReference type="ARBA" id="ARBA00022793"/>
    </source>
</evidence>
<sequence>MRADAVEAVLSGLKKAGVSIATYLPDSLLKELYPALDADPDIRTIPVTNEGEGAALAGGVFLSGKRAVLVMENSGLRAATEHLARLGLGAGIPVVMIMSYRGEMGENNWWAIPHGITMEPLLQALRTPYTIVRSVEEIETAIVRAYDTAYASYHHTAIVLAGDLVR</sequence>
<dbReference type="InterPro" id="IPR012001">
    <property type="entry name" value="Thiamin_PyroP_enz_TPP-bd_dom"/>
</dbReference>
<organism evidence="4 5">
    <name type="scientific">Dietzia maris</name>
    <dbReference type="NCBI Taxonomy" id="37915"/>
    <lineage>
        <taxon>Bacteria</taxon>
        <taxon>Bacillati</taxon>
        <taxon>Actinomycetota</taxon>
        <taxon>Actinomycetes</taxon>
        <taxon>Mycobacteriales</taxon>
        <taxon>Dietziaceae</taxon>
        <taxon>Dietzia</taxon>
    </lineage>
</organism>
<feature type="domain" description="Thiamine pyrophosphate enzyme N-terminal TPP-binding" evidence="3">
    <location>
        <begin position="5"/>
        <end position="99"/>
    </location>
</feature>
<accession>A0A365PC86</accession>
<dbReference type="EMBL" id="QNTT01000011">
    <property type="protein sequence ID" value="RBA37879.1"/>
    <property type="molecule type" value="Genomic_DNA"/>
</dbReference>
<dbReference type="Pfam" id="PF02776">
    <property type="entry name" value="TPP_enzyme_N"/>
    <property type="match status" value="1"/>
</dbReference>
<dbReference type="InterPro" id="IPR029061">
    <property type="entry name" value="THDP-binding"/>
</dbReference>
<evidence type="ECO:0000259" key="3">
    <source>
        <dbReference type="Pfam" id="PF02776"/>
    </source>
</evidence>
<keyword evidence="2" id="KW-0456">Lyase</keyword>
<dbReference type="GO" id="GO:0030976">
    <property type="term" value="F:thiamine pyrophosphate binding"/>
    <property type="evidence" value="ECO:0007669"/>
    <property type="project" value="InterPro"/>
</dbReference>
<dbReference type="GO" id="GO:0016831">
    <property type="term" value="F:carboxy-lyase activity"/>
    <property type="evidence" value="ECO:0007669"/>
    <property type="project" value="UniProtKB-KW"/>
</dbReference>
<dbReference type="CDD" id="cd07035">
    <property type="entry name" value="TPP_PYR_POX_like"/>
    <property type="match status" value="1"/>
</dbReference>
<gene>
    <name evidence="4" type="ORF">DQ226_05915</name>
</gene>
<dbReference type="PANTHER" id="PTHR42818:SF1">
    <property type="entry name" value="SULFOPYRUVATE DECARBOXYLASE"/>
    <property type="match status" value="1"/>
</dbReference>
<keyword evidence="4" id="KW-0670">Pyruvate</keyword>
<dbReference type="PANTHER" id="PTHR42818">
    <property type="entry name" value="SULFOPYRUVATE DECARBOXYLASE SUBUNIT ALPHA"/>
    <property type="match status" value="1"/>
</dbReference>